<evidence type="ECO:0000259" key="2">
    <source>
        <dbReference type="Pfam" id="PF00857"/>
    </source>
</evidence>
<dbReference type="InterPro" id="IPR036380">
    <property type="entry name" value="Isochorismatase-like_sf"/>
</dbReference>
<dbReference type="EMBL" id="BAABWU010000002">
    <property type="protein sequence ID" value="GAA6195369.1"/>
    <property type="molecule type" value="Genomic_DNA"/>
</dbReference>
<evidence type="ECO:0000313" key="4">
    <source>
        <dbReference type="Proteomes" id="UP001441944"/>
    </source>
</evidence>
<name>A0ABQ0AHR4_9RHOB</name>
<keyword evidence="1" id="KW-0378">Hydrolase</keyword>
<proteinExistence type="predicted"/>
<dbReference type="InterPro" id="IPR050272">
    <property type="entry name" value="Isochorismatase-like_hydrls"/>
</dbReference>
<dbReference type="InterPro" id="IPR000868">
    <property type="entry name" value="Isochorismatase-like_dom"/>
</dbReference>
<dbReference type="PANTHER" id="PTHR43540:SF1">
    <property type="entry name" value="ISOCHORISMATASE HYDROLASE"/>
    <property type="match status" value="1"/>
</dbReference>
<gene>
    <name evidence="3" type="ORF">NBRC116598_08130</name>
</gene>
<organism evidence="3 4">
    <name type="scientific">Pseudophaeobacter arcticus</name>
    <dbReference type="NCBI Taxonomy" id="385492"/>
    <lineage>
        <taxon>Bacteria</taxon>
        <taxon>Pseudomonadati</taxon>
        <taxon>Pseudomonadota</taxon>
        <taxon>Alphaproteobacteria</taxon>
        <taxon>Rhodobacterales</taxon>
        <taxon>Paracoccaceae</taxon>
        <taxon>Pseudophaeobacter</taxon>
    </lineage>
</organism>
<comment type="caution">
    <text evidence="3">The sequence shown here is derived from an EMBL/GenBank/DDBJ whole genome shotgun (WGS) entry which is preliminary data.</text>
</comment>
<keyword evidence="4" id="KW-1185">Reference proteome</keyword>
<accession>A0ABQ0AHR4</accession>
<dbReference type="Proteomes" id="UP001441944">
    <property type="component" value="Unassembled WGS sequence"/>
</dbReference>
<dbReference type="SUPFAM" id="SSF52499">
    <property type="entry name" value="Isochorismatase-like hydrolases"/>
    <property type="match status" value="1"/>
</dbReference>
<evidence type="ECO:0000256" key="1">
    <source>
        <dbReference type="ARBA" id="ARBA00022801"/>
    </source>
</evidence>
<feature type="domain" description="Isochorismatase-like" evidence="2">
    <location>
        <begin position="2"/>
        <end position="135"/>
    </location>
</feature>
<evidence type="ECO:0000313" key="3">
    <source>
        <dbReference type="EMBL" id="GAA6195369.1"/>
    </source>
</evidence>
<dbReference type="Gene3D" id="3.40.50.850">
    <property type="entry name" value="Isochorismatase-like"/>
    <property type="match status" value="1"/>
</dbReference>
<protein>
    <submittedName>
        <fullName evidence="3">Isochorismatase family protein</fullName>
    </submittedName>
</protein>
<reference evidence="3 4" key="1">
    <citation type="submission" date="2024-04" db="EMBL/GenBank/DDBJ databases">
        <title>Draft genome sequence of Pseudophaeobacter arcticus NBRC 116598.</title>
        <authorList>
            <person name="Miyakawa T."/>
            <person name="Kusuya Y."/>
            <person name="Miura T."/>
        </authorList>
    </citation>
    <scope>NUCLEOTIDE SEQUENCE [LARGE SCALE GENOMIC DNA]</scope>
    <source>
        <strain evidence="3 4">SU-CL00105</strain>
    </source>
</reference>
<dbReference type="Pfam" id="PF00857">
    <property type="entry name" value="Isochorismatase"/>
    <property type="match status" value="1"/>
</dbReference>
<sequence>MQMEMANATAAGRPRANPDAEDNIAQLLAGFRGAGLPVLHVMHDDPRAESKFRRDLPSGQPMPCAAPQEGEAVFWKTGSSGFVGTGLAEALQARGIRNLVIVGGVAAFCVNSTARSAANLGFGVSVVEDALIAFAMPARKGGDLDAAVVLEVTLSALAAGFGEVLPSQEVLARLPAVV</sequence>
<dbReference type="PANTHER" id="PTHR43540">
    <property type="entry name" value="PEROXYUREIDOACRYLATE/UREIDOACRYLATE AMIDOHYDROLASE-RELATED"/>
    <property type="match status" value="1"/>
</dbReference>